<sequence length="104" mass="11758">MEFKTHIEKLVGAANWSKWKRQIELLLRHHDVHDVVCRDRECPSLPAEASAEAIAAYEKAQQAFVKDDSLAQLILVSNMDDSNAELTSVCNTTKSVWEKLLSAY</sequence>
<comment type="caution">
    <text evidence="1">The sequence shown here is derived from an EMBL/GenBank/DDBJ whole genome shotgun (WGS) entry which is preliminary data.</text>
</comment>
<gene>
    <name evidence="1" type="primary">AVEN_81827_1</name>
    <name evidence="1" type="ORF">TNCT_170071</name>
</gene>
<dbReference type="OrthoDB" id="6431929at2759"/>
<protein>
    <submittedName>
        <fullName evidence="1">Uncharacterized protein</fullName>
    </submittedName>
</protein>
<evidence type="ECO:0000313" key="1">
    <source>
        <dbReference type="EMBL" id="GFQ95387.1"/>
    </source>
</evidence>
<reference evidence="1" key="1">
    <citation type="submission" date="2020-07" db="EMBL/GenBank/DDBJ databases">
        <title>Multicomponent nature underlies the extraordinary mechanical properties of spider dragline silk.</title>
        <authorList>
            <person name="Kono N."/>
            <person name="Nakamura H."/>
            <person name="Mori M."/>
            <person name="Yoshida Y."/>
            <person name="Ohtoshi R."/>
            <person name="Malay A.D."/>
            <person name="Moran D.A.P."/>
            <person name="Tomita M."/>
            <person name="Numata K."/>
            <person name="Arakawa K."/>
        </authorList>
    </citation>
    <scope>NUCLEOTIDE SEQUENCE</scope>
</reference>
<evidence type="ECO:0000313" key="2">
    <source>
        <dbReference type="Proteomes" id="UP000887116"/>
    </source>
</evidence>
<accession>A0A8X6IIZ7</accession>
<keyword evidence="2" id="KW-1185">Reference proteome</keyword>
<name>A0A8X6IIZ7_TRICU</name>
<dbReference type="Proteomes" id="UP000887116">
    <property type="component" value="Unassembled WGS sequence"/>
</dbReference>
<dbReference type="Pfam" id="PF14223">
    <property type="entry name" value="Retrotran_gag_2"/>
    <property type="match status" value="1"/>
</dbReference>
<organism evidence="1 2">
    <name type="scientific">Trichonephila clavata</name>
    <name type="common">Joro spider</name>
    <name type="synonym">Nephila clavata</name>
    <dbReference type="NCBI Taxonomy" id="2740835"/>
    <lineage>
        <taxon>Eukaryota</taxon>
        <taxon>Metazoa</taxon>
        <taxon>Ecdysozoa</taxon>
        <taxon>Arthropoda</taxon>
        <taxon>Chelicerata</taxon>
        <taxon>Arachnida</taxon>
        <taxon>Araneae</taxon>
        <taxon>Araneomorphae</taxon>
        <taxon>Entelegynae</taxon>
        <taxon>Araneoidea</taxon>
        <taxon>Nephilidae</taxon>
        <taxon>Trichonephila</taxon>
    </lineage>
</organism>
<dbReference type="EMBL" id="BMAO01004559">
    <property type="protein sequence ID" value="GFQ95387.1"/>
    <property type="molecule type" value="Genomic_DNA"/>
</dbReference>
<dbReference type="AlphaFoldDB" id="A0A8X6IIZ7"/>
<proteinExistence type="predicted"/>